<dbReference type="EMBL" id="BPQB01000001">
    <property type="protein sequence ID" value="GJE84929.1"/>
    <property type="molecule type" value="Genomic_DNA"/>
</dbReference>
<reference evidence="2 3" key="1">
    <citation type="submission" date="2021-08" db="EMBL/GenBank/DDBJ databases">
        <title>Draft Genome Sequence of Phanerochaete sordida strain YK-624.</title>
        <authorList>
            <person name="Mori T."/>
            <person name="Dohra H."/>
            <person name="Suzuki T."/>
            <person name="Kawagishi H."/>
            <person name="Hirai H."/>
        </authorList>
    </citation>
    <scope>NUCLEOTIDE SEQUENCE [LARGE SCALE GENOMIC DNA]</scope>
    <source>
        <strain evidence="2 3">YK-624</strain>
    </source>
</reference>
<evidence type="ECO:0000313" key="2">
    <source>
        <dbReference type="EMBL" id="GJE84929.1"/>
    </source>
</evidence>
<sequence>MSASKVASALKSLLPAELPPSLQSRSGSLYSVLSRYPKDGVGQRVHQTRWSMKNIADSYWLVTRTKLKSEGQHGKVWGKLVWKGKEVNAQETRIPGGLKYTWKQGASRGKPQAIEEAVVPPTPAQASS</sequence>
<protein>
    <submittedName>
        <fullName evidence="2">Uncharacterized protein</fullName>
    </submittedName>
</protein>
<dbReference type="InterPro" id="IPR032053">
    <property type="entry name" value="Ribosomal_mS34"/>
</dbReference>
<dbReference type="OrthoDB" id="16434at2759"/>
<accession>A0A9P3FZ23</accession>
<evidence type="ECO:0000313" key="3">
    <source>
        <dbReference type="Proteomes" id="UP000703269"/>
    </source>
</evidence>
<gene>
    <name evidence="2" type="ORF">PsYK624_010050</name>
</gene>
<proteinExistence type="predicted"/>
<name>A0A9P3FZ23_9APHY</name>
<dbReference type="Proteomes" id="UP000703269">
    <property type="component" value="Unassembled WGS sequence"/>
</dbReference>
<dbReference type="GO" id="GO:0005739">
    <property type="term" value="C:mitochondrion"/>
    <property type="evidence" value="ECO:0007669"/>
    <property type="project" value="InterPro"/>
</dbReference>
<organism evidence="2 3">
    <name type="scientific">Phanerochaete sordida</name>
    <dbReference type="NCBI Taxonomy" id="48140"/>
    <lineage>
        <taxon>Eukaryota</taxon>
        <taxon>Fungi</taxon>
        <taxon>Dikarya</taxon>
        <taxon>Basidiomycota</taxon>
        <taxon>Agaricomycotina</taxon>
        <taxon>Agaricomycetes</taxon>
        <taxon>Polyporales</taxon>
        <taxon>Phanerochaetaceae</taxon>
        <taxon>Phanerochaete</taxon>
    </lineage>
</organism>
<comment type="caution">
    <text evidence="2">The sequence shown here is derived from an EMBL/GenBank/DDBJ whole genome shotgun (WGS) entry which is preliminary data.</text>
</comment>
<evidence type="ECO:0000256" key="1">
    <source>
        <dbReference type="SAM" id="MobiDB-lite"/>
    </source>
</evidence>
<feature type="region of interest" description="Disordered" evidence="1">
    <location>
        <begin position="109"/>
        <end position="128"/>
    </location>
</feature>
<dbReference type="Pfam" id="PF16053">
    <property type="entry name" value="MRP-S34"/>
    <property type="match status" value="1"/>
</dbReference>
<dbReference type="AlphaFoldDB" id="A0A9P3FZ23"/>
<dbReference type="GO" id="GO:0003735">
    <property type="term" value="F:structural constituent of ribosome"/>
    <property type="evidence" value="ECO:0007669"/>
    <property type="project" value="InterPro"/>
</dbReference>
<keyword evidence="3" id="KW-1185">Reference proteome</keyword>